<dbReference type="Gene3D" id="1.25.40.10">
    <property type="entry name" value="Tetratricopeptide repeat domain"/>
    <property type="match status" value="1"/>
</dbReference>
<evidence type="ECO:0000259" key="1">
    <source>
        <dbReference type="Pfam" id="PF12770"/>
    </source>
</evidence>
<dbReference type="RefSeq" id="WP_341601302.1">
    <property type="nucleotide sequence ID" value="NZ_JBAKAW010000002.1"/>
</dbReference>
<feature type="domain" description="CHAT" evidence="1">
    <location>
        <begin position="662"/>
        <end position="862"/>
    </location>
</feature>
<keyword evidence="3" id="KW-1185">Reference proteome</keyword>
<evidence type="ECO:0000313" key="3">
    <source>
        <dbReference type="Proteomes" id="UP001371391"/>
    </source>
</evidence>
<dbReference type="InterPro" id="IPR011990">
    <property type="entry name" value="TPR-like_helical_dom_sf"/>
</dbReference>
<dbReference type="InterPro" id="IPR024983">
    <property type="entry name" value="CHAT_dom"/>
</dbReference>
<name>A0ABU9GVU0_9GAMM</name>
<sequence length="906" mass="102291">MDFKGQKEFTNYALSQHKIQSKKVKPSYYKCVDEGVRLSSTSSEASDLKQAEQSFLKAIKIAAKNEYSKASASHDLGVFYFTHFAHIVGAPHSNLKKAEVFLTSAIKSKQRRQFPEKHAASLSQLGAAYRRAANEHLWHLSSQESLTKSENLHKNAIRILEKPLPSFVRLNQLSVIYLNLSATLFDLGKKDEACDVQLKSYQCFMEALSWSRVNFPNQGLENYISMKPKQVLLLTFVRLNHFSQDEQHKAVCNEVIEIAPSFGLDRIGLMAANPYLDLSNPTIEIMQLVANANKSQSDDEIKILSIKLDSLMKSRQSTETDQESDRVSVLIQQASSGLARVLVKKDAALRAFITLENSSGMRFCESASTFWLYSKNPVTQVLLNANRQLGSVYYGLNELALMAEKTEKKHLKQWLFDSALLMKPQEKKQFNIDNPSLFDERSYASIVESASKATDPVNYLKQKASICLTDFQKLGKLTDELDPDYLKARQRTYQITLDDLTEAIYSHPEQVLVKIDIEDHYDDALVIVAYLQNNEIIAKGYSFNMPKGLVNNIAAFVANNKDANIEWDLSFIDWKAILPSHMLKVSLLPSFFASHIPWSATGKAGEKLYYLVNEVNWLPSLMYLYQRVNYFDKKTCDTSVCGGGTLFENVAVQNKIICKDTQTIEGVVNQLTQSEIFSFYGHCEHKYPERPSLLFRDYTLRDVEMRDAVRGSERIELWACQSGANIPLNFFPSQVNEALGLDMRMLEYGAKTAIGSLWPIPEIVTAHIKSKYDSLVINGMGASEALLSAQQWWVELGADEELRRIKLNGEKDYLCSIGCNSANQSLNALMGPVLSGKIKNSSEIDFSLLEYNFKHPSAWAGLRFCGVNEQTSIFIPKVNLSPEEQHQVNALLLQLNLKSGFVKHAR</sequence>
<proteinExistence type="predicted"/>
<protein>
    <submittedName>
        <fullName evidence="2">CHAT domain-containing protein</fullName>
    </submittedName>
</protein>
<organism evidence="2 3">
    <name type="scientific">Pseudoalteromonas issachenkonii</name>
    <dbReference type="NCBI Taxonomy" id="152297"/>
    <lineage>
        <taxon>Bacteria</taxon>
        <taxon>Pseudomonadati</taxon>
        <taxon>Pseudomonadota</taxon>
        <taxon>Gammaproteobacteria</taxon>
        <taxon>Alteromonadales</taxon>
        <taxon>Pseudoalteromonadaceae</taxon>
        <taxon>Pseudoalteromonas</taxon>
    </lineage>
</organism>
<dbReference type="Pfam" id="PF12770">
    <property type="entry name" value="CHAT"/>
    <property type="match status" value="1"/>
</dbReference>
<dbReference type="Proteomes" id="UP001371391">
    <property type="component" value="Unassembled WGS sequence"/>
</dbReference>
<comment type="caution">
    <text evidence="2">The sequence shown here is derived from an EMBL/GenBank/DDBJ whole genome shotgun (WGS) entry which is preliminary data.</text>
</comment>
<gene>
    <name evidence="2" type="ORF">V6257_01670</name>
</gene>
<accession>A0ABU9GVU0</accession>
<reference evidence="2 3" key="1">
    <citation type="submission" date="2024-02" db="EMBL/GenBank/DDBJ databases">
        <title>Bacteria isolated from the canopy kelp, Nereocystis luetkeana.</title>
        <authorList>
            <person name="Pfister C.A."/>
            <person name="Younker I.T."/>
            <person name="Light S.H."/>
        </authorList>
    </citation>
    <scope>NUCLEOTIDE SEQUENCE [LARGE SCALE GENOMIC DNA]</scope>
    <source>
        <strain evidence="2 3">TI.1.03</strain>
    </source>
</reference>
<dbReference type="EMBL" id="JBAKAW010000002">
    <property type="protein sequence ID" value="MEL0653727.1"/>
    <property type="molecule type" value="Genomic_DNA"/>
</dbReference>
<evidence type="ECO:0000313" key="2">
    <source>
        <dbReference type="EMBL" id="MEL0653727.1"/>
    </source>
</evidence>